<organism evidence="2">
    <name type="scientific">Graphocephala atropunctata</name>
    <dbReference type="NCBI Taxonomy" id="36148"/>
    <lineage>
        <taxon>Eukaryota</taxon>
        <taxon>Metazoa</taxon>
        <taxon>Ecdysozoa</taxon>
        <taxon>Arthropoda</taxon>
        <taxon>Hexapoda</taxon>
        <taxon>Insecta</taxon>
        <taxon>Pterygota</taxon>
        <taxon>Neoptera</taxon>
        <taxon>Paraneoptera</taxon>
        <taxon>Hemiptera</taxon>
        <taxon>Auchenorrhyncha</taxon>
        <taxon>Membracoidea</taxon>
        <taxon>Cicadellidae</taxon>
        <taxon>Cicadellinae</taxon>
        <taxon>Cicadellini</taxon>
        <taxon>Graphocephala</taxon>
    </lineage>
</organism>
<sequence length="399" mass="47109">MKVVPHFVFIIVVNVVCIQSIPVGKFLSILDKSLVYQLTHPTTNVNSVRFLIEDLRAYKENLLRITKRVGMGRGYVMEHAKNLSLSRTPTFLENDIDFGRLQKSFNLSESQVADIKILISQINVNWDEFLKVSNSTELRSDAHELPFFLIEKAGNNIAEYIAKPTRNVTAKLFTDLSNYYYGLGKLLKLFKDNQNDMFEKCRTMYDQEKPVFLRRYVNFMQLKNSFQMDDMQCVDFKRWISKILFRWKIFMGFYESNKNLTSQPNLNNYNQMVSLDNELRDTMSNPIPEKFKKFTDLLDSFFQTLGLILRNNYPFREDIINHVAATYMNGPPLFLRKYINFKHLKDSFILNEESFYQLRKKIFNIKNRWERLNIVAKSQALRADITLKNETNETTNRTL</sequence>
<dbReference type="EMBL" id="GEBQ01007326">
    <property type="protein sequence ID" value="JAT32651.1"/>
    <property type="molecule type" value="Transcribed_RNA"/>
</dbReference>
<name>A0A1B6M9Q5_9HEMI</name>
<gene>
    <name evidence="2" type="ORF">g.9088</name>
</gene>
<feature type="transmembrane region" description="Helical" evidence="1">
    <location>
        <begin position="6"/>
        <end position="27"/>
    </location>
</feature>
<proteinExistence type="predicted"/>
<keyword evidence="1" id="KW-0812">Transmembrane</keyword>
<evidence type="ECO:0000313" key="2">
    <source>
        <dbReference type="EMBL" id="JAT32651.1"/>
    </source>
</evidence>
<dbReference type="AlphaFoldDB" id="A0A1B6M9Q5"/>
<evidence type="ECO:0000256" key="1">
    <source>
        <dbReference type="SAM" id="Phobius"/>
    </source>
</evidence>
<reference evidence="2" key="1">
    <citation type="submission" date="2015-11" db="EMBL/GenBank/DDBJ databases">
        <title>De novo transcriptome assembly of four potential Pierce s Disease insect vectors from Arizona vineyards.</title>
        <authorList>
            <person name="Tassone E.E."/>
        </authorList>
    </citation>
    <scope>NUCLEOTIDE SEQUENCE</scope>
</reference>
<protein>
    <submittedName>
        <fullName evidence="2">Uncharacterized protein</fullName>
    </submittedName>
</protein>
<keyword evidence="1" id="KW-1133">Transmembrane helix</keyword>
<accession>A0A1B6M9Q5</accession>
<keyword evidence="1" id="KW-0472">Membrane</keyword>